<sequence length="874" mass="99751">MITVKQLKDFLTTFKDAPIELPPGLDVETIKAIQDESQYSFSFFSRFIARDESSVLSASVVQEIRHYLALRWKMLKTEQIAYTRFPFLPINQFCLKVAEGIAGQGEAVCQILMPGLTGLNRACFSLKSETEHNGHFEVENFIVNQNYTKLIPIQEVFETAALDSNHVLLDFQPEGTKLSYELGGQDFLNLANVAGDASRAFIQALKQNHIQRYDNNSLGFAIKKLATELKKASVSDAGSEELANNKVLGDAVKSFYTLWKQLPAELSMPQEQCTASGEICFVKDIKVETYGYDLPLESYFLTLFFHMQLAITEEEGRRVLAEDVFPCADQLSNILSEFLNQYPALYHILIQNNRDEPVEKLPAMADLLPAVLEVLPQRPPVFDGEGNLDSQFMQLLIESNCGVPARPEGLVFIAERIKSYSCLMRLKNTPALLSSVTPLIHDRLAAFPYESSLHRLFSFVPEAQQQVIIKAHVKKLIQEYNTLEKYNLLKFYLKSAPFNFLKQQYAETLAPDIHTVDDFCALTKKVDSSILDLVFEKLQNKYTALLGSYENTLKVLPLLTETGGQRKTIINFVSPHLYEWITPDNFYFFEAWVKCSVIVANHIKTRIDSFKTWLKEYIRWQTCFPVQDILREQLFTQFLTGVNDSAMLLSVVKTTSGLERLTVIAKYTSLISSKELFTQFAKLISEQDKERYLDLIPWERFIGSVSELTELKTLFSWETIQKLIPFRLTAAQLNCTEEEFSALLPRYSPQEKALLDKFDCNYAIEELKRYLDEGYPPLFGPRLLADKQKTATQLIEAMKSKHLTSLEKIKALQTALLDLDYRYHSPRGRLEQIISGILKGKTPSAYSSNSAAMFARYEQIPEHEERLNPLRHGN</sequence>
<proteinExistence type="predicted"/>
<dbReference type="EMBL" id="MVJN01000002">
    <property type="protein sequence ID" value="RAP37908.1"/>
    <property type="molecule type" value="Genomic_DNA"/>
</dbReference>
<protein>
    <submittedName>
        <fullName evidence="1">Uncharacterized protein</fullName>
    </submittedName>
</protein>
<dbReference type="AlphaFoldDB" id="A0A364LM09"/>
<evidence type="ECO:0000313" key="2">
    <source>
        <dbReference type="Proteomes" id="UP000249458"/>
    </source>
</evidence>
<dbReference type="Proteomes" id="UP000249458">
    <property type="component" value="Unassembled WGS sequence"/>
</dbReference>
<reference evidence="1 2" key="1">
    <citation type="submission" date="2017-02" db="EMBL/GenBank/DDBJ databases">
        <title>Legionella quilivanii strain from human: case report and whole genome sequencing analysis.</title>
        <authorList>
            <person name="Lalancette C."/>
            <person name="Leduc J.-M."/>
            <person name="Levesque S."/>
            <person name="Fournier E."/>
            <person name="Saoud J."/>
            <person name="Faucher S.P."/>
            <person name="Bernard K."/>
            <person name="Martineau C."/>
            <person name="Longtin J."/>
        </authorList>
    </citation>
    <scope>NUCLEOTIDE SEQUENCE [LARGE SCALE GENOMIC DNA]</scope>
    <source>
        <strain evidence="1 2">ID143958</strain>
    </source>
</reference>
<evidence type="ECO:0000313" key="1">
    <source>
        <dbReference type="EMBL" id="RAP37908.1"/>
    </source>
</evidence>
<comment type="caution">
    <text evidence="1">The sequence shown here is derived from an EMBL/GenBank/DDBJ whole genome shotgun (WGS) entry which is preliminary data.</text>
</comment>
<accession>A0A364LM09</accession>
<dbReference type="RefSeq" id="WP_112218454.1">
    <property type="nucleotide sequence ID" value="NZ_MVJN01000002.1"/>
</dbReference>
<organism evidence="1 2">
    <name type="scientific">Legionella quinlivanii</name>
    <dbReference type="NCBI Taxonomy" id="45073"/>
    <lineage>
        <taxon>Bacteria</taxon>
        <taxon>Pseudomonadati</taxon>
        <taxon>Pseudomonadota</taxon>
        <taxon>Gammaproteobacteria</taxon>
        <taxon>Legionellales</taxon>
        <taxon>Legionellaceae</taxon>
        <taxon>Legionella</taxon>
    </lineage>
</organism>
<gene>
    <name evidence="1" type="ORF">B1207_02655</name>
</gene>
<name>A0A364LM09_9GAMM</name>